<dbReference type="PANTHER" id="PTHR10285">
    <property type="entry name" value="URIDINE KINASE"/>
    <property type="match status" value="1"/>
</dbReference>
<feature type="domain" description="Phosphoribulokinase/uridine kinase" evidence="1">
    <location>
        <begin position="8"/>
        <end position="128"/>
    </location>
</feature>
<dbReference type="EMBL" id="UINC01001387">
    <property type="protein sequence ID" value="SUZ79462.1"/>
    <property type="molecule type" value="Genomic_DNA"/>
</dbReference>
<name>A0A381QJE9_9ZZZZ</name>
<protein>
    <recommendedName>
        <fullName evidence="1">Phosphoribulokinase/uridine kinase domain-containing protein</fullName>
    </recommendedName>
</protein>
<accession>A0A381QJE9</accession>
<gene>
    <name evidence="2" type="ORF">METZ01_LOCUS32316</name>
</gene>
<dbReference type="InterPro" id="IPR006083">
    <property type="entry name" value="PRK/URK"/>
</dbReference>
<evidence type="ECO:0000313" key="2">
    <source>
        <dbReference type="EMBL" id="SUZ79462.1"/>
    </source>
</evidence>
<dbReference type="GO" id="GO:0005524">
    <property type="term" value="F:ATP binding"/>
    <property type="evidence" value="ECO:0007669"/>
    <property type="project" value="InterPro"/>
</dbReference>
<dbReference type="SUPFAM" id="SSF52540">
    <property type="entry name" value="P-loop containing nucleoside triphosphate hydrolases"/>
    <property type="match status" value="1"/>
</dbReference>
<sequence length="152" mass="18126">MPSSFLEDELFDDIKKIKNNSTVERLEYTFNNPKILPKKIIVKPRSIILVEGIFLFYYKNFQKLIDRKIFIDVDQNVGLKRRIKRDLEERGYDKNNVLYKYNNHVIPSYNKYILPYKNDADLIVNNTKNDNEAAKLTLDYIKNEFQALNNNI</sequence>
<proteinExistence type="predicted"/>
<dbReference type="GO" id="GO:0016301">
    <property type="term" value="F:kinase activity"/>
    <property type="evidence" value="ECO:0007669"/>
    <property type="project" value="InterPro"/>
</dbReference>
<evidence type="ECO:0000259" key="1">
    <source>
        <dbReference type="Pfam" id="PF00485"/>
    </source>
</evidence>
<organism evidence="2">
    <name type="scientific">marine metagenome</name>
    <dbReference type="NCBI Taxonomy" id="408172"/>
    <lineage>
        <taxon>unclassified sequences</taxon>
        <taxon>metagenomes</taxon>
        <taxon>ecological metagenomes</taxon>
    </lineage>
</organism>
<reference evidence="2" key="1">
    <citation type="submission" date="2018-05" db="EMBL/GenBank/DDBJ databases">
        <authorList>
            <person name="Lanie J.A."/>
            <person name="Ng W.-L."/>
            <person name="Kazmierczak K.M."/>
            <person name="Andrzejewski T.M."/>
            <person name="Davidsen T.M."/>
            <person name="Wayne K.J."/>
            <person name="Tettelin H."/>
            <person name="Glass J.I."/>
            <person name="Rusch D."/>
            <person name="Podicherti R."/>
            <person name="Tsui H.-C.T."/>
            <person name="Winkler M.E."/>
        </authorList>
    </citation>
    <scope>NUCLEOTIDE SEQUENCE</scope>
</reference>
<dbReference type="Gene3D" id="3.40.50.300">
    <property type="entry name" value="P-loop containing nucleotide triphosphate hydrolases"/>
    <property type="match status" value="1"/>
</dbReference>
<dbReference type="AlphaFoldDB" id="A0A381QJE9"/>
<dbReference type="Pfam" id="PF00485">
    <property type="entry name" value="PRK"/>
    <property type="match status" value="1"/>
</dbReference>
<dbReference type="InterPro" id="IPR027417">
    <property type="entry name" value="P-loop_NTPase"/>
</dbReference>